<dbReference type="OrthoDB" id="1132102at2"/>
<dbReference type="eggNOG" id="COG1564">
    <property type="taxonomic scope" value="Bacteria"/>
</dbReference>
<evidence type="ECO:0000256" key="5">
    <source>
        <dbReference type="NCBIfam" id="TIGR01378"/>
    </source>
</evidence>
<keyword evidence="3 8" id="KW-0418">Kinase</keyword>
<dbReference type="SUPFAM" id="SSF63999">
    <property type="entry name" value="Thiamin pyrophosphokinase, catalytic domain"/>
    <property type="match status" value="1"/>
</dbReference>
<evidence type="ECO:0000313" key="8">
    <source>
        <dbReference type="EMBL" id="EOA55406.1"/>
    </source>
</evidence>
<dbReference type="Pfam" id="PF21275">
    <property type="entry name" value="Thi_PPkinase_C"/>
    <property type="match status" value="1"/>
</dbReference>
<evidence type="ECO:0000259" key="6">
    <source>
        <dbReference type="Pfam" id="PF04263"/>
    </source>
</evidence>
<accession>U6RI61</accession>
<feature type="domain" description="Thiamin pyrophosphokinase-like substrate-binding" evidence="7">
    <location>
        <begin position="140"/>
        <end position="208"/>
    </location>
</feature>
<comment type="caution">
    <text evidence="8">The sequence shown here is derived from an EMBL/GenBank/DDBJ whole genome shotgun (WGS) entry which is preliminary data.</text>
</comment>
<dbReference type="GO" id="GO:0006772">
    <property type="term" value="P:thiamine metabolic process"/>
    <property type="evidence" value="ECO:0007669"/>
    <property type="project" value="UniProtKB-UniRule"/>
</dbReference>
<keyword evidence="9" id="KW-1185">Reference proteome</keyword>
<dbReference type="InterPro" id="IPR036759">
    <property type="entry name" value="TPK_catalytic_sf"/>
</dbReference>
<dbReference type="STRING" id="1121098.HMPREF1534_01579"/>
<dbReference type="GeneID" id="60062437"/>
<reference evidence="8 9" key="1">
    <citation type="submission" date="2013-04" db="EMBL/GenBank/DDBJ databases">
        <title>The Genome Sequence of Bacteroides massiliensis DSM 17679.</title>
        <authorList>
            <consortium name="The Broad Institute Genomics Platform"/>
            <person name="Earl A."/>
            <person name="Ward D."/>
            <person name="Feldgarden M."/>
            <person name="Gevers D."/>
            <person name="Martens E."/>
            <person name="Fenner L."/>
            <person name="Roux V."/>
            <person name="Mallet M.N."/>
            <person name="Raoult D."/>
            <person name="Walker B."/>
            <person name="Young S."/>
            <person name="Zeng Q."/>
            <person name="Gargeya S."/>
            <person name="Fitzgerald M."/>
            <person name="Haas B."/>
            <person name="Abouelleil A."/>
            <person name="Allen A.W."/>
            <person name="Alvarado L."/>
            <person name="Arachchi H.M."/>
            <person name="Berlin A.M."/>
            <person name="Chapman S.B."/>
            <person name="Gainer-Dewar J."/>
            <person name="Goldberg J."/>
            <person name="Griggs A."/>
            <person name="Gujja S."/>
            <person name="Hansen M."/>
            <person name="Howarth C."/>
            <person name="Imamovic A."/>
            <person name="Ireland A."/>
            <person name="Larimer J."/>
            <person name="McCowan C."/>
            <person name="Murphy C."/>
            <person name="Pearson M."/>
            <person name="Poon T.W."/>
            <person name="Priest M."/>
            <person name="Roberts A."/>
            <person name="Saif S."/>
            <person name="Shea T."/>
            <person name="Sisk P."/>
            <person name="Sykes S."/>
            <person name="Wortman J."/>
            <person name="Nusbaum C."/>
            <person name="Birren B."/>
        </authorList>
    </citation>
    <scope>NUCLEOTIDE SEQUENCE [LARGE SCALE GENOMIC DNA]</scope>
    <source>
        <strain evidence="9">B84634 / Timone 84634 / DSM 17679 / JCM 13223</strain>
    </source>
</reference>
<dbReference type="PANTHER" id="PTHR41299:SF1">
    <property type="entry name" value="THIAMINE PYROPHOSPHOKINASE"/>
    <property type="match status" value="1"/>
</dbReference>
<dbReference type="EC" id="2.7.6.2" evidence="5"/>
<dbReference type="InterPro" id="IPR007371">
    <property type="entry name" value="TPK_catalytic"/>
</dbReference>
<dbReference type="CDD" id="cd07995">
    <property type="entry name" value="TPK"/>
    <property type="match status" value="1"/>
</dbReference>
<dbReference type="EMBL" id="AQHY01000020">
    <property type="protein sequence ID" value="EOA55406.1"/>
    <property type="molecule type" value="Genomic_DNA"/>
</dbReference>
<dbReference type="PANTHER" id="PTHR41299">
    <property type="entry name" value="THIAMINE PYROPHOSPHOKINASE"/>
    <property type="match status" value="1"/>
</dbReference>
<dbReference type="GO" id="GO:0009229">
    <property type="term" value="P:thiamine diphosphate biosynthetic process"/>
    <property type="evidence" value="ECO:0007669"/>
    <property type="project" value="InterPro"/>
</dbReference>
<dbReference type="GO" id="GO:0016301">
    <property type="term" value="F:kinase activity"/>
    <property type="evidence" value="ECO:0007669"/>
    <property type="project" value="UniProtKB-KW"/>
</dbReference>
<dbReference type="HOGENOM" id="CLU_044237_2_0_10"/>
<evidence type="ECO:0000256" key="4">
    <source>
        <dbReference type="ARBA" id="ARBA00022840"/>
    </source>
</evidence>
<sequence>MKEYKLPEQINIPQTIILADGDFPSSSLAKEWLRECPYVVCCDGAVNTYLRFGKMPAAIVGDGDSLLPEIKERYVHLIHRETEQDTNDLSKAFRFCLSQGRRDITIMGATGKREDHTLGNISLLADYMEQAEVRMLTDYGLFIPIKEDSVFESFPTQQVSVFNMGATELSADGLVYPLSAFTNWWQGTLNEAIGNRFIIHVHGKVLVFRVI</sequence>
<dbReference type="InterPro" id="IPR053149">
    <property type="entry name" value="TPK"/>
</dbReference>
<evidence type="ECO:0000256" key="3">
    <source>
        <dbReference type="ARBA" id="ARBA00022777"/>
    </source>
</evidence>
<keyword evidence="2" id="KW-0547">Nucleotide-binding</keyword>
<dbReference type="AlphaFoldDB" id="U6RI61"/>
<dbReference type="Proteomes" id="UP000017831">
    <property type="component" value="Unassembled WGS sequence"/>
</dbReference>
<dbReference type="GO" id="GO:0004788">
    <property type="term" value="F:thiamine diphosphokinase activity"/>
    <property type="evidence" value="ECO:0007669"/>
    <property type="project" value="UniProtKB-UniRule"/>
</dbReference>
<dbReference type="NCBIfam" id="TIGR01378">
    <property type="entry name" value="thi_PPkinase"/>
    <property type="match status" value="1"/>
</dbReference>
<dbReference type="Pfam" id="PF04263">
    <property type="entry name" value="TPK_catalytic"/>
    <property type="match status" value="1"/>
</dbReference>
<evidence type="ECO:0000259" key="7">
    <source>
        <dbReference type="Pfam" id="PF21275"/>
    </source>
</evidence>
<proteinExistence type="predicted"/>
<keyword evidence="4" id="KW-0067">ATP-binding</keyword>
<dbReference type="InterPro" id="IPR006282">
    <property type="entry name" value="Thi_PPkinase"/>
</dbReference>
<dbReference type="GO" id="GO:0005524">
    <property type="term" value="F:ATP binding"/>
    <property type="evidence" value="ECO:0007669"/>
    <property type="project" value="UniProtKB-KW"/>
</dbReference>
<dbReference type="InterPro" id="IPR049442">
    <property type="entry name" value="Thi_PPkinase-like_C"/>
</dbReference>
<dbReference type="RefSeq" id="WP_005939336.1">
    <property type="nucleotide sequence ID" value="NZ_KB890375.1"/>
</dbReference>
<evidence type="ECO:0000256" key="1">
    <source>
        <dbReference type="ARBA" id="ARBA00022679"/>
    </source>
</evidence>
<evidence type="ECO:0000256" key="2">
    <source>
        <dbReference type="ARBA" id="ARBA00022741"/>
    </source>
</evidence>
<name>U6RI61_9BACT</name>
<keyword evidence="1" id="KW-0808">Transferase</keyword>
<dbReference type="PATRIC" id="fig|1121098.3.peg.1607"/>
<gene>
    <name evidence="8" type="ORF">HMPREF1534_01579</name>
</gene>
<organism evidence="8 9">
    <name type="scientific">Phocaeicola massiliensis B84634 = Timone 84634 = DSM 17679 = JCM 13223</name>
    <dbReference type="NCBI Taxonomy" id="1121098"/>
    <lineage>
        <taxon>Bacteria</taxon>
        <taxon>Pseudomonadati</taxon>
        <taxon>Bacteroidota</taxon>
        <taxon>Bacteroidia</taxon>
        <taxon>Bacteroidales</taxon>
        <taxon>Bacteroidaceae</taxon>
        <taxon>Phocaeicola</taxon>
    </lineage>
</organism>
<evidence type="ECO:0000313" key="9">
    <source>
        <dbReference type="Proteomes" id="UP000017831"/>
    </source>
</evidence>
<feature type="domain" description="Thiamin pyrophosphokinase catalytic" evidence="6">
    <location>
        <begin position="31"/>
        <end position="129"/>
    </location>
</feature>
<dbReference type="Gene3D" id="3.40.50.10240">
    <property type="entry name" value="Thiamin pyrophosphokinase, catalytic domain"/>
    <property type="match status" value="1"/>
</dbReference>
<protein>
    <recommendedName>
        <fullName evidence="5">Thiamine diphosphokinase</fullName>
        <ecNumber evidence="5">2.7.6.2</ecNumber>
    </recommendedName>
</protein>